<feature type="transmembrane region" description="Helical" evidence="7">
    <location>
        <begin position="45"/>
        <end position="65"/>
    </location>
</feature>
<feature type="region of interest" description="Disordered" evidence="6">
    <location>
        <begin position="489"/>
        <end position="509"/>
    </location>
</feature>
<dbReference type="NCBIfam" id="TIGR00797">
    <property type="entry name" value="matE"/>
    <property type="match status" value="1"/>
</dbReference>
<feature type="transmembrane region" description="Helical" evidence="7">
    <location>
        <begin position="85"/>
        <end position="109"/>
    </location>
</feature>
<evidence type="ECO:0000256" key="3">
    <source>
        <dbReference type="ARBA" id="ARBA00022692"/>
    </source>
</evidence>
<comment type="similarity">
    <text evidence="2">Belongs to the multi antimicrobial extrusion (MATE) (TC 2.A.66.1) family.</text>
</comment>
<evidence type="ECO:0000313" key="8">
    <source>
        <dbReference type="EMBL" id="KAJ2852167.1"/>
    </source>
</evidence>
<dbReference type="Proteomes" id="UP001139887">
    <property type="component" value="Unassembled WGS sequence"/>
</dbReference>
<dbReference type="GO" id="GO:0016020">
    <property type="term" value="C:membrane"/>
    <property type="evidence" value="ECO:0007669"/>
    <property type="project" value="UniProtKB-SubCell"/>
</dbReference>
<protein>
    <submittedName>
        <fullName evidence="8">Ethionine resistance protein</fullName>
    </submittedName>
</protein>
<keyword evidence="4 7" id="KW-1133">Transmembrane helix</keyword>
<organism evidence="8 9">
    <name type="scientific">Coemansia brasiliensis</name>
    <dbReference type="NCBI Taxonomy" id="2650707"/>
    <lineage>
        <taxon>Eukaryota</taxon>
        <taxon>Fungi</taxon>
        <taxon>Fungi incertae sedis</taxon>
        <taxon>Zoopagomycota</taxon>
        <taxon>Kickxellomycotina</taxon>
        <taxon>Kickxellomycetes</taxon>
        <taxon>Kickxellales</taxon>
        <taxon>Kickxellaceae</taxon>
        <taxon>Coemansia</taxon>
    </lineage>
</organism>
<comment type="caution">
    <text evidence="8">The sequence shown here is derived from an EMBL/GenBank/DDBJ whole genome shotgun (WGS) entry which is preliminary data.</text>
</comment>
<feature type="transmembrane region" description="Helical" evidence="7">
    <location>
        <begin position="346"/>
        <end position="369"/>
    </location>
</feature>
<dbReference type="PANTHER" id="PTHR11206">
    <property type="entry name" value="MULTIDRUG RESISTANCE PROTEIN"/>
    <property type="match status" value="1"/>
</dbReference>
<dbReference type="OrthoDB" id="2126698at2759"/>
<dbReference type="AlphaFoldDB" id="A0A9W8IAR3"/>
<feature type="transmembrane region" description="Helical" evidence="7">
    <location>
        <begin position="451"/>
        <end position="471"/>
    </location>
</feature>
<evidence type="ECO:0000313" key="9">
    <source>
        <dbReference type="Proteomes" id="UP001139887"/>
    </source>
</evidence>
<dbReference type="EMBL" id="JANBUW010000005">
    <property type="protein sequence ID" value="KAJ2852167.1"/>
    <property type="molecule type" value="Genomic_DNA"/>
</dbReference>
<evidence type="ECO:0000256" key="7">
    <source>
        <dbReference type="SAM" id="Phobius"/>
    </source>
</evidence>
<feature type="transmembrane region" description="Helical" evidence="7">
    <location>
        <begin position="224"/>
        <end position="250"/>
    </location>
</feature>
<keyword evidence="3 7" id="KW-0812">Transmembrane</keyword>
<comment type="subcellular location">
    <subcellularLocation>
        <location evidence="1">Membrane</location>
        <topology evidence="1">Multi-pass membrane protein</topology>
    </subcellularLocation>
</comment>
<feature type="transmembrane region" description="Helical" evidence="7">
    <location>
        <begin position="419"/>
        <end position="439"/>
    </location>
</feature>
<dbReference type="InterPro" id="IPR002528">
    <property type="entry name" value="MATE_fam"/>
</dbReference>
<feature type="transmembrane region" description="Helical" evidence="7">
    <location>
        <begin position="168"/>
        <end position="185"/>
    </location>
</feature>
<feature type="transmembrane region" description="Helical" evidence="7">
    <location>
        <begin position="130"/>
        <end position="148"/>
    </location>
</feature>
<dbReference type="GO" id="GO:0015297">
    <property type="term" value="F:antiporter activity"/>
    <property type="evidence" value="ECO:0007669"/>
    <property type="project" value="InterPro"/>
</dbReference>
<accession>A0A9W8IAR3</accession>
<feature type="compositionally biased region" description="Low complexity" evidence="6">
    <location>
        <begin position="490"/>
        <end position="509"/>
    </location>
</feature>
<reference evidence="8" key="1">
    <citation type="submission" date="2022-07" db="EMBL/GenBank/DDBJ databases">
        <title>Phylogenomic reconstructions and comparative analyses of Kickxellomycotina fungi.</title>
        <authorList>
            <person name="Reynolds N.K."/>
            <person name="Stajich J.E."/>
            <person name="Barry K."/>
            <person name="Grigoriev I.V."/>
            <person name="Crous P."/>
            <person name="Smith M.E."/>
        </authorList>
    </citation>
    <scope>NUCLEOTIDE SEQUENCE</scope>
    <source>
        <strain evidence="8">NRRL 1566</strain>
    </source>
</reference>
<dbReference type="CDD" id="cd13132">
    <property type="entry name" value="MATE_eukaryotic"/>
    <property type="match status" value="1"/>
</dbReference>
<dbReference type="Pfam" id="PF01554">
    <property type="entry name" value="MatE"/>
    <property type="match status" value="2"/>
</dbReference>
<sequence length="509" mass="55936">MEIGDVERALPETSRLISCSSEATLANHSSADNEVPRNTLIKQEAWWLLTSSAPLALSYLCQNSFNFFSLLSVGKLGVDELAAASLATMIINFIVLMPSVGLACALETFCTAQFTASRDKTRVGFHMQRGLFAVTVQLVPTIGLFLFIDPLLRMLGQTEHVSELCGQFLRWWLWGSWPLVAFECLKRFVMAQGLMRANTIVMGVVMPIHVLNCYLLVWSPQFGLGFIGAPLTTVISSWLLFGGMVLYIACSDARKGWGGFSWECLDNIWEFYRLGIPSAAMLACSWAAFELVTFGSSIFGPTSLAAQACIFSAMALTYQAPAAIGSAAATRIGNSLGLSKHRRARYSAHVAIAMGYVLGIGSSILLFACRKKWGYLYTRDQAVAELCAQLMPYFAAVQTYDGMNGLISGILRALGKQKLGAFLSFPSFWILGLPLGFYLALGPLKLEVIGLWLGLAAGVIVFSIAQQWYVIYRIDWRYEVKECFDRLSKSSRPMPSSSYESIESYGSIA</sequence>
<gene>
    <name evidence="8" type="primary">ERC1_2</name>
    <name evidence="8" type="ORF">IWW36_000547</name>
</gene>
<proteinExistence type="inferred from homology"/>
<evidence type="ECO:0000256" key="4">
    <source>
        <dbReference type="ARBA" id="ARBA00022989"/>
    </source>
</evidence>
<keyword evidence="5 7" id="KW-0472">Membrane</keyword>
<evidence type="ECO:0000256" key="6">
    <source>
        <dbReference type="SAM" id="MobiDB-lite"/>
    </source>
</evidence>
<dbReference type="GO" id="GO:1990961">
    <property type="term" value="P:xenobiotic detoxification by transmembrane export across the plasma membrane"/>
    <property type="evidence" value="ECO:0007669"/>
    <property type="project" value="InterPro"/>
</dbReference>
<evidence type="ECO:0000256" key="5">
    <source>
        <dbReference type="ARBA" id="ARBA00023136"/>
    </source>
</evidence>
<evidence type="ECO:0000256" key="1">
    <source>
        <dbReference type="ARBA" id="ARBA00004141"/>
    </source>
</evidence>
<dbReference type="InterPro" id="IPR045069">
    <property type="entry name" value="MATE_euk"/>
</dbReference>
<evidence type="ECO:0000256" key="2">
    <source>
        <dbReference type="ARBA" id="ARBA00010199"/>
    </source>
</evidence>
<keyword evidence="9" id="KW-1185">Reference proteome</keyword>
<feature type="transmembrane region" description="Helical" evidence="7">
    <location>
        <begin position="271"/>
        <end position="289"/>
    </location>
</feature>
<dbReference type="GO" id="GO:0042910">
    <property type="term" value="F:xenobiotic transmembrane transporter activity"/>
    <property type="evidence" value="ECO:0007669"/>
    <property type="project" value="InterPro"/>
</dbReference>
<feature type="transmembrane region" description="Helical" evidence="7">
    <location>
        <begin position="197"/>
        <end position="218"/>
    </location>
</feature>
<name>A0A9W8IAR3_9FUNG</name>